<evidence type="ECO:0000313" key="2">
    <source>
        <dbReference type="Proteomes" id="UP000708208"/>
    </source>
</evidence>
<comment type="caution">
    <text evidence="1">The sequence shown here is derived from an EMBL/GenBank/DDBJ whole genome shotgun (WGS) entry which is preliminary data.</text>
</comment>
<dbReference type="EMBL" id="CAJVCH010183820">
    <property type="protein sequence ID" value="CAG7729766.1"/>
    <property type="molecule type" value="Genomic_DNA"/>
</dbReference>
<reference evidence="1" key="1">
    <citation type="submission" date="2021-06" db="EMBL/GenBank/DDBJ databases">
        <authorList>
            <person name="Hodson N. C."/>
            <person name="Mongue J. A."/>
            <person name="Jaron S. K."/>
        </authorList>
    </citation>
    <scope>NUCLEOTIDE SEQUENCE</scope>
</reference>
<protein>
    <submittedName>
        <fullName evidence="1">Uncharacterized protein</fullName>
    </submittedName>
</protein>
<proteinExistence type="predicted"/>
<dbReference type="AlphaFoldDB" id="A0A8J2K7J1"/>
<dbReference type="Proteomes" id="UP000708208">
    <property type="component" value="Unassembled WGS sequence"/>
</dbReference>
<gene>
    <name evidence="1" type="ORF">AFUS01_LOCUS18458</name>
</gene>
<accession>A0A8J2K7J1</accession>
<name>A0A8J2K7J1_9HEXA</name>
<evidence type="ECO:0000313" key="1">
    <source>
        <dbReference type="EMBL" id="CAG7729766.1"/>
    </source>
</evidence>
<organism evidence="1 2">
    <name type="scientific">Allacma fusca</name>
    <dbReference type="NCBI Taxonomy" id="39272"/>
    <lineage>
        <taxon>Eukaryota</taxon>
        <taxon>Metazoa</taxon>
        <taxon>Ecdysozoa</taxon>
        <taxon>Arthropoda</taxon>
        <taxon>Hexapoda</taxon>
        <taxon>Collembola</taxon>
        <taxon>Symphypleona</taxon>
        <taxon>Sminthuridae</taxon>
        <taxon>Allacma</taxon>
    </lineage>
</organism>
<sequence>MDFLLQSPSFPEIFCPPSKKLVNLFREIRAYCGQKIRQHLFAKASDHSGGALPKVPWMYMISSGSL</sequence>
<keyword evidence="2" id="KW-1185">Reference proteome</keyword>